<accession>A0A9N9UCM8</accession>
<evidence type="ECO:0000256" key="5">
    <source>
        <dbReference type="ARBA" id="ARBA00023242"/>
    </source>
</evidence>
<dbReference type="Proteomes" id="UP000754883">
    <property type="component" value="Unassembled WGS sequence"/>
</dbReference>
<dbReference type="GO" id="GO:0046872">
    <property type="term" value="F:metal ion binding"/>
    <property type="evidence" value="ECO:0007669"/>
    <property type="project" value="UniProtKB-KW"/>
</dbReference>
<dbReference type="PANTHER" id="PTHR47338:SF6">
    <property type="entry name" value="ZN(II)2CYS6 TRANSCRIPTION FACTOR (EUROFUNG)"/>
    <property type="match status" value="1"/>
</dbReference>
<reference evidence="6" key="1">
    <citation type="submission" date="2021-10" db="EMBL/GenBank/DDBJ databases">
        <authorList>
            <person name="Piombo E."/>
        </authorList>
    </citation>
    <scope>NUCLEOTIDE SEQUENCE</scope>
</reference>
<sequence>MIPSPTTTNTIPGSRMQLPSEIIKKAFDIYFESIHRQPLWLFESDSCLSPDTSEELVCVILALAITYSPVELSGTDLQSPEFYSQTARRLIMLKVADDEMSLSTHQALCLLAFFNLICKSPDLGLCSCFMIDADIPAGDLSQAGLNIAFVKNTAQYSGLKQEYPSGHPTTQEQSRIFWSITLLDSFYGPPILIPELKDFHNPRFSTVQSRQISMPCPPLPSESQVRRRQTLPDIWSHMLRICNLWGEVRLYVSRCIDGLTDAPWQPNSGYNTICSRLLDLEVEYPSSLSYNNVKFQDSPIQELHEDRLKWLPWLRVQMAYHAIHCVLNHPFLYSFKGTKQRMGNTTFWRASCEKALQHSTWICRLIREASEKRFELADPFFAQVAAIAGTLHLYWTATSNPGLQASAEENLRVCRNLIAVMATRWPVCKSIERDLNQLISLVGAFDPKSEAELIQRGVQTSLMWILLDVAAPQFPTYADDAMQNKGLWRTGNNSREYTSLESPDIYTHSTEMEGSTNQYISPADWVSSRFIEDLSPSGTQRGGPNMQQPDSSSFNFMTSARQEGMNNPDLTWGPWQHMMRIGDNSIAGSDWWSSSNL</sequence>
<dbReference type="InterPro" id="IPR050815">
    <property type="entry name" value="TF_fung"/>
</dbReference>
<evidence type="ECO:0000256" key="4">
    <source>
        <dbReference type="ARBA" id="ARBA00023163"/>
    </source>
</evidence>
<keyword evidence="2" id="KW-0479">Metal-binding</keyword>
<dbReference type="EMBL" id="CABFNO020001379">
    <property type="protein sequence ID" value="CAG9984028.1"/>
    <property type="molecule type" value="Genomic_DNA"/>
</dbReference>
<keyword evidence="4" id="KW-0804">Transcription</keyword>
<dbReference type="GO" id="GO:0000981">
    <property type="term" value="F:DNA-binding transcription factor activity, RNA polymerase II-specific"/>
    <property type="evidence" value="ECO:0007669"/>
    <property type="project" value="InterPro"/>
</dbReference>
<dbReference type="GO" id="GO:0005634">
    <property type="term" value="C:nucleus"/>
    <property type="evidence" value="ECO:0007669"/>
    <property type="project" value="UniProtKB-SubCell"/>
</dbReference>
<name>A0A9N9UCM8_9HYPO</name>
<keyword evidence="7" id="KW-1185">Reference proteome</keyword>
<comment type="subcellular location">
    <subcellularLocation>
        <location evidence="1">Nucleus</location>
    </subcellularLocation>
</comment>
<protein>
    <recommendedName>
        <fullName evidence="8">Transcription factor domain-containing protein</fullName>
    </recommendedName>
</protein>
<keyword evidence="3" id="KW-0805">Transcription regulation</keyword>
<dbReference type="CDD" id="cd12148">
    <property type="entry name" value="fungal_TF_MHR"/>
    <property type="match status" value="1"/>
</dbReference>
<evidence type="ECO:0000256" key="3">
    <source>
        <dbReference type="ARBA" id="ARBA00023015"/>
    </source>
</evidence>
<dbReference type="PANTHER" id="PTHR47338">
    <property type="entry name" value="ZN(II)2CYS6 TRANSCRIPTION FACTOR (EUROFUNG)-RELATED"/>
    <property type="match status" value="1"/>
</dbReference>
<proteinExistence type="predicted"/>
<dbReference type="AlphaFoldDB" id="A0A9N9UCM8"/>
<comment type="caution">
    <text evidence="6">The sequence shown here is derived from an EMBL/GenBank/DDBJ whole genome shotgun (WGS) entry which is preliminary data.</text>
</comment>
<evidence type="ECO:0000256" key="1">
    <source>
        <dbReference type="ARBA" id="ARBA00004123"/>
    </source>
</evidence>
<evidence type="ECO:0008006" key="8">
    <source>
        <dbReference type="Google" id="ProtNLM"/>
    </source>
</evidence>
<dbReference type="OrthoDB" id="424974at2759"/>
<evidence type="ECO:0000256" key="2">
    <source>
        <dbReference type="ARBA" id="ARBA00022723"/>
    </source>
</evidence>
<organism evidence="6 7">
    <name type="scientific">Clonostachys byssicola</name>
    <dbReference type="NCBI Taxonomy" id="160290"/>
    <lineage>
        <taxon>Eukaryota</taxon>
        <taxon>Fungi</taxon>
        <taxon>Dikarya</taxon>
        <taxon>Ascomycota</taxon>
        <taxon>Pezizomycotina</taxon>
        <taxon>Sordariomycetes</taxon>
        <taxon>Hypocreomycetidae</taxon>
        <taxon>Hypocreales</taxon>
        <taxon>Bionectriaceae</taxon>
        <taxon>Clonostachys</taxon>
    </lineage>
</organism>
<evidence type="ECO:0000313" key="6">
    <source>
        <dbReference type="EMBL" id="CAG9984028.1"/>
    </source>
</evidence>
<evidence type="ECO:0000313" key="7">
    <source>
        <dbReference type="Proteomes" id="UP000754883"/>
    </source>
</evidence>
<keyword evidence="5" id="KW-0539">Nucleus</keyword>
<gene>
    <name evidence="6" type="ORF">CBYS24578_00008533</name>
</gene>